<name>A0ABQ7LXH0_BRACM</name>
<proteinExistence type="predicted"/>
<gene>
    <name evidence="1" type="primary">A08p029120.1_BraROA</name>
    <name evidence="1" type="ORF">IGI04_031630</name>
</gene>
<keyword evidence="2" id="KW-1185">Reference proteome</keyword>
<dbReference type="EMBL" id="JADBGQ010000007">
    <property type="protein sequence ID" value="KAG5390089.1"/>
    <property type="molecule type" value="Genomic_DNA"/>
</dbReference>
<protein>
    <submittedName>
        <fullName evidence="1">Uncharacterized protein</fullName>
    </submittedName>
</protein>
<dbReference type="Proteomes" id="UP000823674">
    <property type="component" value="Chromosome A08"/>
</dbReference>
<organism evidence="1 2">
    <name type="scientific">Brassica rapa subsp. trilocularis</name>
    <dbReference type="NCBI Taxonomy" id="1813537"/>
    <lineage>
        <taxon>Eukaryota</taxon>
        <taxon>Viridiplantae</taxon>
        <taxon>Streptophyta</taxon>
        <taxon>Embryophyta</taxon>
        <taxon>Tracheophyta</taxon>
        <taxon>Spermatophyta</taxon>
        <taxon>Magnoliopsida</taxon>
        <taxon>eudicotyledons</taxon>
        <taxon>Gunneridae</taxon>
        <taxon>Pentapetalae</taxon>
        <taxon>rosids</taxon>
        <taxon>malvids</taxon>
        <taxon>Brassicales</taxon>
        <taxon>Brassicaceae</taxon>
        <taxon>Brassiceae</taxon>
        <taxon>Brassica</taxon>
    </lineage>
</organism>
<comment type="caution">
    <text evidence="1">The sequence shown here is derived from an EMBL/GenBank/DDBJ whole genome shotgun (WGS) entry which is preliminary data.</text>
</comment>
<evidence type="ECO:0000313" key="2">
    <source>
        <dbReference type="Proteomes" id="UP000823674"/>
    </source>
</evidence>
<sequence>MEKDKLRRVNHEACGVLETMWTQYAEVAWNKLEEQVYTVEKRQEINLGARMFLGRAEADAEVLTTDRQVWID</sequence>
<accession>A0ABQ7LXH0</accession>
<evidence type="ECO:0000313" key="1">
    <source>
        <dbReference type="EMBL" id="KAG5390089.1"/>
    </source>
</evidence>
<reference evidence="1 2" key="1">
    <citation type="submission" date="2021-03" db="EMBL/GenBank/DDBJ databases">
        <authorList>
            <person name="King G.J."/>
            <person name="Bancroft I."/>
            <person name="Baten A."/>
            <person name="Bloomfield J."/>
            <person name="Borpatragohain P."/>
            <person name="He Z."/>
            <person name="Irish N."/>
            <person name="Irwin J."/>
            <person name="Liu K."/>
            <person name="Mauleon R.P."/>
            <person name="Moore J."/>
            <person name="Morris R."/>
            <person name="Ostergaard L."/>
            <person name="Wang B."/>
            <person name="Wells R."/>
        </authorList>
    </citation>
    <scope>NUCLEOTIDE SEQUENCE [LARGE SCALE GENOMIC DNA]</scope>
    <source>
        <strain evidence="1">R-o-18</strain>
        <tissue evidence="1">Leaf</tissue>
    </source>
</reference>